<comment type="cofactor">
    <cofactor evidence="1">
        <name>(R)-lipoate</name>
        <dbReference type="ChEBI" id="CHEBI:83088"/>
    </cofactor>
</comment>
<dbReference type="AlphaFoldDB" id="A0A6J6BJU7"/>
<dbReference type="InterPro" id="IPR023213">
    <property type="entry name" value="CAT-like_dom_sf"/>
</dbReference>
<dbReference type="CDD" id="cd06849">
    <property type="entry name" value="lipoyl_domain"/>
    <property type="match status" value="1"/>
</dbReference>
<keyword evidence="3" id="KW-0808">Transferase</keyword>
<dbReference type="PANTHER" id="PTHR43178:SF5">
    <property type="entry name" value="LIPOAMIDE ACYLTRANSFERASE COMPONENT OF BRANCHED-CHAIN ALPHA-KETO ACID DEHYDROGENASE COMPLEX, MITOCHONDRIAL"/>
    <property type="match status" value="1"/>
</dbReference>
<reference evidence="9" key="1">
    <citation type="submission" date="2020-05" db="EMBL/GenBank/DDBJ databases">
        <authorList>
            <person name="Chiriac C."/>
            <person name="Salcher M."/>
            <person name="Ghai R."/>
            <person name="Kavagutti S V."/>
        </authorList>
    </citation>
    <scope>NUCLEOTIDE SEQUENCE</scope>
</reference>
<dbReference type="Pfam" id="PF00364">
    <property type="entry name" value="Biotin_lipoyl"/>
    <property type="match status" value="1"/>
</dbReference>
<dbReference type="InterPro" id="IPR004167">
    <property type="entry name" value="PSBD"/>
</dbReference>
<organism evidence="9">
    <name type="scientific">freshwater metagenome</name>
    <dbReference type="NCBI Taxonomy" id="449393"/>
    <lineage>
        <taxon>unclassified sequences</taxon>
        <taxon>metagenomes</taxon>
        <taxon>ecological metagenomes</taxon>
    </lineage>
</organism>
<evidence type="ECO:0000256" key="1">
    <source>
        <dbReference type="ARBA" id="ARBA00001938"/>
    </source>
</evidence>
<dbReference type="PANTHER" id="PTHR43178">
    <property type="entry name" value="DIHYDROLIPOAMIDE ACETYLTRANSFERASE COMPONENT OF PYRUVATE DEHYDROGENASE COMPLEX"/>
    <property type="match status" value="1"/>
</dbReference>
<dbReference type="InterPro" id="IPR003016">
    <property type="entry name" value="2-oxoA_DH_lipoyl-BS"/>
</dbReference>
<dbReference type="Gene3D" id="4.10.320.10">
    <property type="entry name" value="E3-binding domain"/>
    <property type="match status" value="1"/>
</dbReference>
<evidence type="ECO:0000256" key="3">
    <source>
        <dbReference type="ARBA" id="ARBA00022679"/>
    </source>
</evidence>
<dbReference type="InterPro" id="IPR036625">
    <property type="entry name" value="E3-bd_dom_sf"/>
</dbReference>
<dbReference type="InterPro" id="IPR050743">
    <property type="entry name" value="2-oxoacid_DH_E2_comp"/>
</dbReference>
<name>A0A6J6BJU7_9ZZZZ</name>
<dbReference type="EMBL" id="CAEZSF010000076">
    <property type="protein sequence ID" value="CAB4539045.1"/>
    <property type="molecule type" value="Genomic_DNA"/>
</dbReference>
<dbReference type="GO" id="GO:0016407">
    <property type="term" value="F:acetyltransferase activity"/>
    <property type="evidence" value="ECO:0007669"/>
    <property type="project" value="TreeGrafter"/>
</dbReference>
<dbReference type="PROSITE" id="PS50968">
    <property type="entry name" value="BIOTINYL_LIPOYL"/>
    <property type="match status" value="1"/>
</dbReference>
<dbReference type="GO" id="GO:0005737">
    <property type="term" value="C:cytoplasm"/>
    <property type="evidence" value="ECO:0007669"/>
    <property type="project" value="TreeGrafter"/>
</dbReference>
<dbReference type="Gene3D" id="2.40.50.100">
    <property type="match status" value="1"/>
</dbReference>
<feature type="compositionally biased region" description="Low complexity" evidence="6">
    <location>
        <begin position="84"/>
        <end position="103"/>
    </location>
</feature>
<dbReference type="InterPro" id="IPR001078">
    <property type="entry name" value="2-oxoacid_DH_actylTfrase"/>
</dbReference>
<evidence type="ECO:0000259" key="7">
    <source>
        <dbReference type="PROSITE" id="PS50968"/>
    </source>
</evidence>
<dbReference type="InterPro" id="IPR000089">
    <property type="entry name" value="Biotin_lipoyl"/>
</dbReference>
<evidence type="ECO:0000256" key="6">
    <source>
        <dbReference type="SAM" id="MobiDB-lite"/>
    </source>
</evidence>
<dbReference type="Pfam" id="PF00198">
    <property type="entry name" value="2-oxoacid_dh"/>
    <property type="match status" value="1"/>
</dbReference>
<accession>A0A6J6BJU7</accession>
<dbReference type="Pfam" id="PF02817">
    <property type="entry name" value="E3_binding"/>
    <property type="match status" value="1"/>
</dbReference>
<evidence type="ECO:0000313" key="9">
    <source>
        <dbReference type="EMBL" id="CAB4539045.1"/>
    </source>
</evidence>
<dbReference type="SUPFAM" id="SSF52777">
    <property type="entry name" value="CoA-dependent acyltransferases"/>
    <property type="match status" value="1"/>
</dbReference>
<evidence type="ECO:0000256" key="5">
    <source>
        <dbReference type="ARBA" id="ARBA00023315"/>
    </source>
</evidence>
<dbReference type="SUPFAM" id="SSF47005">
    <property type="entry name" value="Peripheral subunit-binding domain of 2-oxo acid dehydrogenase complex"/>
    <property type="match status" value="1"/>
</dbReference>
<dbReference type="SUPFAM" id="SSF51230">
    <property type="entry name" value="Single hybrid motif"/>
    <property type="match status" value="1"/>
</dbReference>
<feature type="region of interest" description="Disordered" evidence="6">
    <location>
        <begin position="84"/>
        <end position="161"/>
    </location>
</feature>
<feature type="compositionally biased region" description="Pro residues" evidence="6">
    <location>
        <begin position="104"/>
        <end position="123"/>
    </location>
</feature>
<protein>
    <submittedName>
        <fullName evidence="9">Unannotated protein</fullName>
    </submittedName>
</protein>
<sequence>MAEILMPQLGESVTEGTITRWFKQVGESIEEDEPLFEVSTDKVDTEVPAPSAGVLTEIRVPEGDTVDVGTVLAVVGQGAAAPAAAEPEPAPAPVAAAPAAAEPEPAPVAPAPAPAPTPAPAPAPAAAAAPAPDPAPAPAPAPAAAPAPAPAPAPATAQSGAAAPQMAAGALLSPLVRRLIEEHQLDPATISGTGVGGRITREDVLAVVDSHAGTPAAAPAAAAPAQAPAPAPAPAAVAAPATAQAAPVSASAPAAAPKSSVIPMVPGTGERVEQLNKIRRITGQAMLASKASAPHAITIVQVDYEGVERVRHAHRAQFKADEGYSLTYLPFISRAVVDALHEFPHMNASMGDGAVILHDAVHLSVAVDLGYEGLIAPVVRDAHDKRLRAIAGDIHDLADRARNRQLGPDDISGGTFTLSNSGSYGTLIVVPIINQPQVAILSTDGVARQPVVAVDAFGVESIAIHSVGNLTLSWDHRAFDGAYAAAFMARVKEIIETRDWAAEI</sequence>
<comment type="similarity">
    <text evidence="2">Belongs to the 2-oxoacid dehydrogenase family.</text>
</comment>
<keyword evidence="5" id="KW-0012">Acyltransferase</keyword>
<dbReference type="InterPro" id="IPR011053">
    <property type="entry name" value="Single_hybrid_motif"/>
</dbReference>
<dbReference type="GO" id="GO:0031405">
    <property type="term" value="F:lipoic acid binding"/>
    <property type="evidence" value="ECO:0007669"/>
    <property type="project" value="TreeGrafter"/>
</dbReference>
<keyword evidence="4" id="KW-0450">Lipoyl</keyword>
<feature type="domain" description="Lipoyl-binding" evidence="7">
    <location>
        <begin position="1"/>
        <end position="76"/>
    </location>
</feature>
<feature type="compositionally biased region" description="Pro residues" evidence="6">
    <location>
        <begin position="131"/>
        <end position="153"/>
    </location>
</feature>
<dbReference type="Gene3D" id="3.30.559.10">
    <property type="entry name" value="Chloramphenicol acetyltransferase-like domain"/>
    <property type="match status" value="1"/>
</dbReference>
<evidence type="ECO:0000256" key="4">
    <source>
        <dbReference type="ARBA" id="ARBA00022823"/>
    </source>
</evidence>
<evidence type="ECO:0000259" key="8">
    <source>
        <dbReference type="PROSITE" id="PS51826"/>
    </source>
</evidence>
<dbReference type="PROSITE" id="PS51826">
    <property type="entry name" value="PSBD"/>
    <property type="match status" value="1"/>
</dbReference>
<evidence type="ECO:0000256" key="2">
    <source>
        <dbReference type="ARBA" id="ARBA00007317"/>
    </source>
</evidence>
<feature type="domain" description="Peripheral subunit-binding (PSBD)" evidence="8">
    <location>
        <begin position="171"/>
        <end position="208"/>
    </location>
</feature>
<gene>
    <name evidence="9" type="ORF">UFOPK1358_00916</name>
</gene>
<dbReference type="PROSITE" id="PS00189">
    <property type="entry name" value="LIPOYL"/>
    <property type="match status" value="1"/>
</dbReference>
<proteinExistence type="inferred from homology"/>